<feature type="region of interest" description="Disordered" evidence="6">
    <location>
        <begin position="430"/>
        <end position="451"/>
    </location>
</feature>
<dbReference type="InterPro" id="IPR051825">
    <property type="entry name" value="SRCIN1"/>
</dbReference>
<feature type="compositionally biased region" description="Polar residues" evidence="6">
    <location>
        <begin position="873"/>
        <end position="897"/>
    </location>
</feature>
<feature type="compositionally biased region" description="Polar residues" evidence="6">
    <location>
        <begin position="1361"/>
        <end position="1386"/>
    </location>
</feature>
<feature type="compositionally biased region" description="Polar residues" evidence="6">
    <location>
        <begin position="1845"/>
        <end position="1884"/>
    </location>
</feature>
<gene>
    <name evidence="8" type="ORF">HIMHIM_R10115</name>
</gene>
<feature type="region of interest" description="Disordered" evidence="6">
    <location>
        <begin position="1071"/>
        <end position="1115"/>
    </location>
</feature>
<evidence type="ECO:0000313" key="9">
    <source>
        <dbReference type="Proteomes" id="UP000571567"/>
    </source>
</evidence>
<evidence type="ECO:0000256" key="6">
    <source>
        <dbReference type="SAM" id="MobiDB-lite"/>
    </source>
</evidence>
<keyword evidence="3" id="KW-0597">Phosphoprotein</keyword>
<feature type="compositionally biased region" description="Basic and acidic residues" evidence="6">
    <location>
        <begin position="1629"/>
        <end position="1654"/>
    </location>
</feature>
<protein>
    <submittedName>
        <fullName evidence="8">SKT protein</fullName>
    </submittedName>
</protein>
<dbReference type="GO" id="GO:0005737">
    <property type="term" value="C:cytoplasm"/>
    <property type="evidence" value="ECO:0007669"/>
    <property type="project" value="TreeGrafter"/>
</dbReference>
<feature type="region of interest" description="Disordered" evidence="6">
    <location>
        <begin position="1623"/>
        <end position="1681"/>
    </location>
</feature>
<feature type="compositionally biased region" description="Low complexity" evidence="6">
    <location>
        <begin position="1822"/>
        <end position="1839"/>
    </location>
</feature>
<feature type="compositionally biased region" description="Polar residues" evidence="6">
    <location>
        <begin position="1921"/>
        <end position="1952"/>
    </location>
</feature>
<feature type="domain" description="Actin interacting protein 3-like C-terminal" evidence="7">
    <location>
        <begin position="165"/>
        <end position="241"/>
    </location>
</feature>
<dbReference type="EMBL" id="VXBK01006777">
    <property type="protein sequence ID" value="NXN70566.1"/>
    <property type="molecule type" value="Genomic_DNA"/>
</dbReference>
<dbReference type="FunFam" id="1.20.58.1540:FF:000001">
    <property type="entry name" value="SRC kinase signaling inhibitor 1"/>
    <property type="match status" value="1"/>
</dbReference>
<proteinExistence type="predicted"/>
<accession>A0A7L1L786</accession>
<keyword evidence="9" id="KW-1185">Reference proteome</keyword>
<evidence type="ECO:0000256" key="4">
    <source>
        <dbReference type="ARBA" id="ARBA00023054"/>
    </source>
</evidence>
<feature type="non-terminal residue" evidence="8">
    <location>
        <position position="1"/>
    </location>
</feature>
<evidence type="ECO:0000256" key="3">
    <source>
        <dbReference type="ARBA" id="ARBA00022553"/>
    </source>
</evidence>
<feature type="compositionally biased region" description="Basic and acidic residues" evidence="6">
    <location>
        <begin position="1779"/>
        <end position="1791"/>
    </location>
</feature>
<dbReference type="GO" id="GO:0005856">
    <property type="term" value="C:cytoskeleton"/>
    <property type="evidence" value="ECO:0007669"/>
    <property type="project" value="UniProtKB-SubCell"/>
</dbReference>
<feature type="region of interest" description="Disordered" evidence="6">
    <location>
        <begin position="873"/>
        <end position="936"/>
    </location>
</feature>
<reference evidence="8 9" key="1">
    <citation type="submission" date="2019-09" db="EMBL/GenBank/DDBJ databases">
        <title>Bird 10,000 Genomes (B10K) Project - Family phase.</title>
        <authorList>
            <person name="Zhang G."/>
        </authorList>
    </citation>
    <scope>NUCLEOTIDE SEQUENCE [LARGE SCALE GENOMIC DNA]</scope>
    <source>
        <strain evidence="8">B10K-DU-002-13</strain>
        <tissue evidence="8">Muscle</tissue>
    </source>
</reference>
<dbReference type="OrthoDB" id="6022652at2759"/>
<feature type="compositionally biased region" description="Polar residues" evidence="6">
    <location>
        <begin position="1748"/>
        <end position="1763"/>
    </location>
</feature>
<dbReference type="PANTHER" id="PTHR22741:SF11">
    <property type="entry name" value="SICKLE TAIL PROTEIN HOMOLOG"/>
    <property type="match status" value="1"/>
</dbReference>
<dbReference type="PANTHER" id="PTHR22741">
    <property type="entry name" value="P140CAP/SNIP-RELATED"/>
    <property type="match status" value="1"/>
</dbReference>
<evidence type="ECO:0000256" key="2">
    <source>
        <dbReference type="ARBA" id="ARBA00022490"/>
    </source>
</evidence>
<evidence type="ECO:0000313" key="8">
    <source>
        <dbReference type="EMBL" id="NXN70566.1"/>
    </source>
</evidence>
<feature type="region of interest" description="Disordered" evidence="6">
    <location>
        <begin position="1136"/>
        <end position="1156"/>
    </location>
</feature>
<feature type="compositionally biased region" description="Low complexity" evidence="6">
    <location>
        <begin position="1908"/>
        <end position="1920"/>
    </location>
</feature>
<feature type="compositionally biased region" description="Polar residues" evidence="6">
    <location>
        <begin position="26"/>
        <end position="40"/>
    </location>
</feature>
<feature type="non-terminal residue" evidence="8">
    <location>
        <position position="1958"/>
    </location>
</feature>
<keyword evidence="4" id="KW-0175">Coiled coil</keyword>
<feature type="region of interest" description="Disordered" evidence="6">
    <location>
        <begin position="1360"/>
        <end position="1387"/>
    </location>
</feature>
<dbReference type="Pfam" id="PF03915">
    <property type="entry name" value="AIP3"/>
    <property type="match status" value="1"/>
</dbReference>
<feature type="compositionally biased region" description="Polar residues" evidence="6">
    <location>
        <begin position="1693"/>
        <end position="1713"/>
    </location>
</feature>
<feature type="compositionally biased region" description="Polar residues" evidence="6">
    <location>
        <begin position="920"/>
        <end position="936"/>
    </location>
</feature>
<keyword evidence="5" id="KW-0206">Cytoskeleton</keyword>
<feature type="compositionally biased region" description="Low complexity" evidence="6">
    <location>
        <begin position="279"/>
        <end position="288"/>
    </location>
</feature>
<feature type="region of interest" description="Disordered" evidence="6">
    <location>
        <begin position="1021"/>
        <end position="1057"/>
    </location>
</feature>
<comment type="subcellular location">
    <subcellularLocation>
        <location evidence="1">Cytoplasm</location>
        <location evidence="1">Cytoskeleton</location>
    </subcellularLocation>
</comment>
<feature type="region of interest" description="Disordered" evidence="6">
    <location>
        <begin position="1195"/>
        <end position="1232"/>
    </location>
</feature>
<sequence>DQAKTSLHVTSLDDAECLRSKELLPTPNSHTSSNSKSTRNIPRRHTVGGPRSSKEILGMQTSEMDRKREAFLEHLKQKYPHHATAIMGHQERLRDQTRSPKPSQSPQPNLGDQTEHLSEASADSLEAMSEGDSPTPFSRGSRTRASLPVVRSANQTKERSLGVLYLQYGDETKQLRMPNEITSTDTIRALFVSAFPQQLTMKMLESPSVAIYIKDESRNIYYELCDVRNIQDRSFLKVYNKDPAHAFNHTSRAVNGDIRMQRDIAYMGRDGPSASRPGSATHPAHAMPSSPPSTPVPHSMPPSPSRIPYGGGRPMGVPGNATIPRDRLSSVPASRSISPSPSAILERRDVKPDEDMSNKNLALMRNEGLYGDPYLFHEGRMSVAAPHSGHPLDAPDHIVAYHRSAMRSSSTYCNPSMQPEMLEPSLYRPKSRKYPESHLPTLSSKTPPASPHRVADMRMIDIHPHHSAHILPHTIQPDRSSPSRQSFKKEPGPPVFVDAKARSALGLPGMAEAVPTPVDKQAFGYGPPAMPKDKETRERIQAMEKQIASLTGLVQSALFKGPNTSNSKDASSEKMMLKIVSSKSSIDTAGAANVSGGKNAMATVESAVIHHPAGAPSMQVSLHGMKRNVSDLRLQLHQMKQLQLQNQEMLRAMVKKAELEINGKMMETVKRLEDPVQRQRNLVEQERQKYLNEEEKIVKKLCELEAFVEDLKRDSTASSKTVTLKDVEDGAFLLRQVGEAVATLKGDFPTLQNKMRAILRIEVEAVRFLKEEPHKLDSLLKRVRSMTDILTMLRRHVTEGLLRGVDPSQAVQYSAMEKATAADALKNQEELKHAQGHAQQNLTAITSESPVSSVKSEVVPFSTMTVHHVQSSPVVIHQSQHSSALVNHAQGSPTAANHSEGVPAGGHLSATAPVAPQEPATGSQPTQATPAPQVSVNGNTMQSLFIEEIHSASTRNRAVSIEKAEKKWEEKRQNLDHYNGKEFEKLLEEAQANIMKSIPNLEMPPQPAALPKGDAVEKLEVSEEVPDGEQDNDKPTKSPPPPPPRRSYLPGSGLTTTRSGDVIYAARKEAAAVKESSEDVGQIAQSKAIKEDQTLSRSTGHAVASAAKDEEEEEGDKIMAELQAFQKCSFMDVNSNSHAEQSRNDTHVKDIRPGTLMHHKEKKVTSGVCKHATQSWHNLLSFKTNLISCPVYGATTGSPTDSDHPKEKREGKTEEELGSDSSSTADSKIGFSMNDSPTFSKGLFVDSRDYSKKNLQNMSTNLSGVSLPEDDKRRGAQDILGSHFPAVETGKQKPNYRLSRDAQQGLPQGEALQSTGKHIPISSVAPLMRHMQEAAGPQLSSQEQEASAVNYSQVVLRPKVSRSNSVTSIEETDSPASSPSEDNPPTENIAFMITKTAVQVLSSGEVHDIVSRKGGDVQTVNIDARKDVASEQGIPENTDSEEPVVCLDKKPVIIIFDEPMDIRSAYKRLSTIFEECDEELEKMMTEEKIEEEEEEEENEAHEISESQKEEPPVVNDRKAIAEYSAAHSLNEQYVFNLQGSSDSAETRPPAEEESTKTNFNKYRQIYGLNTEANLDSADQFGNRQDSKKKFKFKFPKKQLAALTQAIRTGTKTGKKTLQVVVYEEEEEDGTLRQHKEAKRFEITRSQPEDGDKSPSGKQEGPPGAAVSLSRTDEIRQSTYRTLDSLEQTIKQLENTISEMSPKSIPESTYSSEGGTVPFSAQIVPETPPRELVVLDESLAGVEPPPSIPATSRKGSSAASQTSRMPVPMASKTRQGSMEKAGKQHKLQDPRQYRQANGSAKKAGGDYKATSPTLPASKIPAFSPTSGKSSSAPASSGDSSNPLNPPTKSSIPSSNLLGPQTGRITYSTSLIPSVSNGSSKFQSPTYPGKGHHLSFSLQTQNGRPPPPSSSTSPPSSTSPTSLNQGMKSIRTIHTPSFTSYKAQNGNAGKSTPPTAKEPS</sequence>
<feature type="compositionally biased region" description="Basic and acidic residues" evidence="6">
    <location>
        <begin position="1140"/>
        <end position="1152"/>
    </location>
</feature>
<feature type="compositionally biased region" description="Basic and acidic residues" evidence="6">
    <location>
        <begin position="1201"/>
        <end position="1215"/>
    </location>
</feature>
<evidence type="ECO:0000259" key="7">
    <source>
        <dbReference type="Pfam" id="PF03915"/>
    </source>
</evidence>
<evidence type="ECO:0000256" key="1">
    <source>
        <dbReference type="ARBA" id="ARBA00004245"/>
    </source>
</evidence>
<feature type="compositionally biased region" description="Acidic residues" evidence="6">
    <location>
        <begin position="1488"/>
        <end position="1499"/>
    </location>
</feature>
<feature type="region of interest" description="Disordered" evidence="6">
    <location>
        <begin position="1539"/>
        <end position="1558"/>
    </location>
</feature>
<dbReference type="Gene3D" id="1.20.58.1540">
    <property type="entry name" value="Actin interacting protein 3, C-terminal domain"/>
    <property type="match status" value="1"/>
</dbReference>
<feature type="compositionally biased region" description="Basic and acidic residues" evidence="6">
    <location>
        <begin position="1500"/>
        <end position="1515"/>
    </location>
</feature>
<dbReference type="InterPro" id="IPR022782">
    <property type="entry name" value="AIP3-like_C"/>
</dbReference>
<feature type="region of interest" description="Disordered" evidence="6">
    <location>
        <begin position="1693"/>
        <end position="1958"/>
    </location>
</feature>
<feature type="compositionally biased region" description="Pro residues" evidence="6">
    <location>
        <begin position="289"/>
        <end position="305"/>
    </location>
</feature>
<keyword evidence="2" id="KW-0963">Cytoplasm</keyword>
<feature type="compositionally biased region" description="Polar residues" evidence="6">
    <location>
        <begin position="135"/>
        <end position="144"/>
    </location>
</feature>
<feature type="region of interest" description="Disordered" evidence="6">
    <location>
        <begin position="267"/>
        <end position="317"/>
    </location>
</feature>
<feature type="region of interest" description="Disordered" evidence="6">
    <location>
        <begin position="90"/>
        <end position="153"/>
    </location>
</feature>
<feature type="compositionally biased region" description="Polar residues" evidence="6">
    <location>
        <begin position="99"/>
        <end position="112"/>
    </location>
</feature>
<evidence type="ECO:0000256" key="5">
    <source>
        <dbReference type="ARBA" id="ARBA00023212"/>
    </source>
</evidence>
<dbReference type="Proteomes" id="UP000571567">
    <property type="component" value="Unassembled WGS sequence"/>
</dbReference>
<comment type="caution">
    <text evidence="8">The sequence shown here is derived from an EMBL/GenBank/DDBJ whole genome shotgun (WGS) entry which is preliminary data.</text>
</comment>
<feature type="region of interest" description="Disordered" evidence="6">
    <location>
        <begin position="1486"/>
        <end position="1515"/>
    </location>
</feature>
<organism evidence="8 9">
    <name type="scientific">Himantopus himantopus</name>
    <name type="common">Black-winged stilt</name>
    <name type="synonym">Charadrius himantopus</name>
    <dbReference type="NCBI Taxonomy" id="225398"/>
    <lineage>
        <taxon>Eukaryota</taxon>
        <taxon>Metazoa</taxon>
        <taxon>Chordata</taxon>
        <taxon>Craniata</taxon>
        <taxon>Vertebrata</taxon>
        <taxon>Euteleostomi</taxon>
        <taxon>Archelosauria</taxon>
        <taxon>Archosauria</taxon>
        <taxon>Dinosauria</taxon>
        <taxon>Saurischia</taxon>
        <taxon>Theropoda</taxon>
        <taxon>Coelurosauria</taxon>
        <taxon>Aves</taxon>
        <taxon>Neognathae</taxon>
        <taxon>Neoaves</taxon>
        <taxon>Charadriiformes</taxon>
        <taxon>Recurvirostridae</taxon>
        <taxon>Himantopus</taxon>
    </lineage>
</organism>
<feature type="region of interest" description="Disordered" evidence="6">
    <location>
        <begin position="18"/>
        <end position="63"/>
    </location>
</feature>
<feature type="compositionally biased region" description="Basic and acidic residues" evidence="6">
    <location>
        <begin position="1544"/>
        <end position="1555"/>
    </location>
</feature>
<name>A0A7L1L786_HIMHI</name>